<keyword evidence="3" id="KW-0233">DNA recombination</keyword>
<keyword evidence="2" id="KW-0238">DNA-binding</keyword>
<dbReference type="RefSeq" id="WP_145228654.1">
    <property type="nucleotide sequence ID" value="NZ_CP036343.1"/>
</dbReference>
<dbReference type="Gene3D" id="1.10.150.130">
    <property type="match status" value="1"/>
</dbReference>
<dbReference type="InterPro" id="IPR011010">
    <property type="entry name" value="DNA_brk_join_enz"/>
</dbReference>
<dbReference type="InterPro" id="IPR002104">
    <property type="entry name" value="Integrase_catalytic"/>
</dbReference>
<dbReference type="InterPro" id="IPR010998">
    <property type="entry name" value="Integrase_recombinase_N"/>
</dbReference>
<dbReference type="Pfam" id="PF00589">
    <property type="entry name" value="Phage_integrase"/>
    <property type="match status" value="1"/>
</dbReference>
<dbReference type="SUPFAM" id="SSF56349">
    <property type="entry name" value="DNA breaking-rejoining enzymes"/>
    <property type="match status" value="1"/>
</dbReference>
<dbReference type="PANTHER" id="PTHR30349">
    <property type="entry name" value="PHAGE INTEGRASE-RELATED"/>
    <property type="match status" value="1"/>
</dbReference>
<feature type="domain" description="Tyr recombinase" evidence="4">
    <location>
        <begin position="218"/>
        <end position="411"/>
    </location>
</feature>
<dbReference type="AlphaFoldDB" id="A0A517VFD8"/>
<evidence type="ECO:0000313" key="6">
    <source>
        <dbReference type="Proteomes" id="UP000316855"/>
    </source>
</evidence>
<organism evidence="5 6">
    <name type="scientific">Gimesia algae</name>
    <dbReference type="NCBI Taxonomy" id="2527971"/>
    <lineage>
        <taxon>Bacteria</taxon>
        <taxon>Pseudomonadati</taxon>
        <taxon>Planctomycetota</taxon>
        <taxon>Planctomycetia</taxon>
        <taxon>Planctomycetales</taxon>
        <taxon>Planctomycetaceae</taxon>
        <taxon>Gimesia</taxon>
    </lineage>
</organism>
<gene>
    <name evidence="5" type="ORF">Pan161_33850</name>
</gene>
<dbReference type="GO" id="GO:0015074">
    <property type="term" value="P:DNA integration"/>
    <property type="evidence" value="ECO:0007669"/>
    <property type="project" value="InterPro"/>
</dbReference>
<evidence type="ECO:0000256" key="1">
    <source>
        <dbReference type="ARBA" id="ARBA00008857"/>
    </source>
</evidence>
<dbReference type="PROSITE" id="PS51898">
    <property type="entry name" value="TYR_RECOMBINASE"/>
    <property type="match status" value="1"/>
</dbReference>
<dbReference type="Gene3D" id="1.10.443.10">
    <property type="entry name" value="Intergrase catalytic core"/>
    <property type="match status" value="1"/>
</dbReference>
<dbReference type="InterPro" id="IPR013762">
    <property type="entry name" value="Integrase-like_cat_sf"/>
</dbReference>
<name>A0A517VFD8_9PLAN</name>
<dbReference type="PANTHER" id="PTHR30349:SF64">
    <property type="entry name" value="PROPHAGE INTEGRASE INTD-RELATED"/>
    <property type="match status" value="1"/>
</dbReference>
<dbReference type="OrthoDB" id="212062at2"/>
<dbReference type="GO" id="GO:0003677">
    <property type="term" value="F:DNA binding"/>
    <property type="evidence" value="ECO:0007669"/>
    <property type="project" value="UniProtKB-KW"/>
</dbReference>
<evidence type="ECO:0000256" key="2">
    <source>
        <dbReference type="ARBA" id="ARBA00023125"/>
    </source>
</evidence>
<sequence length="419" mass="48898">MAHLRRDSKSGNYFIRFRYAGRSFNRSLKTPHEYEAEAFRGRIEETILLIERGRIEMPNDVDPAYFILSDGKQLGRPIKPKVSSLNELIRIYNDEMPLGAKEKDTLKGEKRHQALFLKHLRGSIPIQSFTTATMQSYVASRSKDKWNGVLISPETITKELTTFKLIWNWAAQRGYVVGTNPTKGVNLPKRSEKLPFMTKGEIDRKISRNGLTEEQVKRLWESLFLKKEEICKILDGIRSLNTFSFIYPMFVFVAHTGARRSEILRSRIEDFDFDTKIVKIREKKKVKNRNITFRHVDMTPLLYDIMKCWFENHPGGQFTICDDPEEISAGLDEDELGMSKHKAQYHFKETLARIDWSKIRGFHVFRHSFASNLASAGVDQRVIDEWMGHQTEEMRRRYRHLFPQQRRSAIELVFGGSGQ</sequence>
<reference evidence="5 6" key="1">
    <citation type="submission" date="2019-02" db="EMBL/GenBank/DDBJ databases">
        <title>Deep-cultivation of Planctomycetes and their phenomic and genomic characterization uncovers novel biology.</title>
        <authorList>
            <person name="Wiegand S."/>
            <person name="Jogler M."/>
            <person name="Boedeker C."/>
            <person name="Pinto D."/>
            <person name="Vollmers J."/>
            <person name="Rivas-Marin E."/>
            <person name="Kohn T."/>
            <person name="Peeters S.H."/>
            <person name="Heuer A."/>
            <person name="Rast P."/>
            <person name="Oberbeckmann S."/>
            <person name="Bunk B."/>
            <person name="Jeske O."/>
            <person name="Meyerdierks A."/>
            <person name="Storesund J.E."/>
            <person name="Kallscheuer N."/>
            <person name="Luecker S."/>
            <person name="Lage O.M."/>
            <person name="Pohl T."/>
            <person name="Merkel B.J."/>
            <person name="Hornburger P."/>
            <person name="Mueller R.-W."/>
            <person name="Bruemmer F."/>
            <person name="Labrenz M."/>
            <person name="Spormann A.M."/>
            <person name="Op den Camp H."/>
            <person name="Overmann J."/>
            <person name="Amann R."/>
            <person name="Jetten M.S.M."/>
            <person name="Mascher T."/>
            <person name="Medema M.H."/>
            <person name="Devos D.P."/>
            <person name="Kaster A.-K."/>
            <person name="Ovreas L."/>
            <person name="Rohde M."/>
            <person name="Galperin M.Y."/>
            <person name="Jogler C."/>
        </authorList>
    </citation>
    <scope>NUCLEOTIDE SEQUENCE [LARGE SCALE GENOMIC DNA]</scope>
    <source>
        <strain evidence="5 6">Pan161</strain>
    </source>
</reference>
<proteinExistence type="inferred from homology"/>
<dbReference type="KEGG" id="gax:Pan161_33850"/>
<evidence type="ECO:0000313" key="5">
    <source>
        <dbReference type="EMBL" id="QDT91722.1"/>
    </source>
</evidence>
<evidence type="ECO:0000259" key="4">
    <source>
        <dbReference type="PROSITE" id="PS51898"/>
    </source>
</evidence>
<accession>A0A517VFD8</accession>
<dbReference type="EMBL" id="CP036343">
    <property type="protein sequence ID" value="QDT91722.1"/>
    <property type="molecule type" value="Genomic_DNA"/>
</dbReference>
<dbReference type="InterPro" id="IPR050090">
    <property type="entry name" value="Tyrosine_recombinase_XerCD"/>
</dbReference>
<comment type="similarity">
    <text evidence="1">Belongs to the 'phage' integrase family.</text>
</comment>
<dbReference type="GO" id="GO:0006310">
    <property type="term" value="P:DNA recombination"/>
    <property type="evidence" value="ECO:0007669"/>
    <property type="project" value="UniProtKB-KW"/>
</dbReference>
<evidence type="ECO:0000256" key="3">
    <source>
        <dbReference type="ARBA" id="ARBA00023172"/>
    </source>
</evidence>
<dbReference type="Proteomes" id="UP000316855">
    <property type="component" value="Chromosome"/>
</dbReference>
<keyword evidence="6" id="KW-1185">Reference proteome</keyword>
<protein>
    <submittedName>
        <fullName evidence="5">Site-specific tyrosine recombinase XerC</fullName>
    </submittedName>
</protein>